<dbReference type="Proteomes" id="UP000265955">
    <property type="component" value="Unassembled WGS sequence"/>
</dbReference>
<gene>
    <name evidence="5" type="ORF">D3871_12750</name>
</gene>
<accession>A0A3A3FSY3</accession>
<dbReference type="OrthoDB" id="8746524at2"/>
<dbReference type="InterPro" id="IPR029063">
    <property type="entry name" value="SAM-dependent_MTases_sf"/>
</dbReference>
<sequence>MHENSKEIDAVGSPDFPAPWIKPSAKTFSSHAQHVACLAKPQPVASINGITLFLPPNVYHPGVGLSSSFLVEAVSNKLLGASVLDLGCGSGYVGISLYRPGMELTLADISDAALASAAENLHRMKITAEVVSSDLFSGLQGRLFDTIFFNPPLFDKAIDHEAEIALCDPDGELLGRFLADVPDYLNPDGKVYFMASNLMNRRVLLHGLKEYQYEIVSSSHCAQSDVSRWVVCASPIRCKKTTGIAHHVNIYELSDEEM</sequence>
<name>A0A3A3FSY3_9BURK</name>
<dbReference type="PANTHER" id="PTHR47816">
    <property type="entry name" value="RIBOSOMAL RNA SMALL SUBUNIT METHYLTRANSFERASE C"/>
    <property type="match status" value="1"/>
</dbReference>
<evidence type="ECO:0000256" key="3">
    <source>
        <dbReference type="ARBA" id="ARBA00022691"/>
    </source>
</evidence>
<evidence type="ECO:0000313" key="6">
    <source>
        <dbReference type="Proteomes" id="UP000265955"/>
    </source>
</evidence>
<evidence type="ECO:0000256" key="2">
    <source>
        <dbReference type="ARBA" id="ARBA00022679"/>
    </source>
</evidence>
<dbReference type="Pfam" id="PF05175">
    <property type="entry name" value="MTS"/>
    <property type="match status" value="1"/>
</dbReference>
<keyword evidence="3" id="KW-0949">S-adenosyl-L-methionine</keyword>
<proteinExistence type="predicted"/>
<dbReference type="RefSeq" id="WP_119769233.1">
    <property type="nucleotide sequence ID" value="NZ_QYUO01000001.1"/>
</dbReference>
<dbReference type="InterPro" id="IPR046977">
    <property type="entry name" value="RsmC/RlmG"/>
</dbReference>
<evidence type="ECO:0000259" key="4">
    <source>
        <dbReference type="Pfam" id="PF05175"/>
    </source>
</evidence>
<dbReference type="GO" id="GO:0032259">
    <property type="term" value="P:methylation"/>
    <property type="evidence" value="ECO:0007669"/>
    <property type="project" value="UniProtKB-KW"/>
</dbReference>
<keyword evidence="6" id="KW-1185">Reference proteome</keyword>
<dbReference type="SUPFAM" id="SSF53335">
    <property type="entry name" value="S-adenosyl-L-methionine-dependent methyltransferases"/>
    <property type="match status" value="1"/>
</dbReference>
<dbReference type="Gene3D" id="3.40.50.150">
    <property type="entry name" value="Vaccinia Virus protein VP39"/>
    <property type="match status" value="1"/>
</dbReference>
<reference evidence="6" key="1">
    <citation type="submission" date="2018-09" db="EMBL/GenBank/DDBJ databases">
        <authorList>
            <person name="Zhu H."/>
        </authorList>
    </citation>
    <scope>NUCLEOTIDE SEQUENCE [LARGE SCALE GENOMIC DNA]</scope>
    <source>
        <strain evidence="6">K1R23-30</strain>
    </source>
</reference>
<dbReference type="AlphaFoldDB" id="A0A3A3FSY3"/>
<dbReference type="PANTHER" id="PTHR47816:SF4">
    <property type="entry name" value="RIBOSOMAL RNA SMALL SUBUNIT METHYLTRANSFERASE C"/>
    <property type="match status" value="1"/>
</dbReference>
<dbReference type="EMBL" id="QYUO01000001">
    <property type="protein sequence ID" value="RJF99292.1"/>
    <property type="molecule type" value="Genomic_DNA"/>
</dbReference>
<keyword evidence="1 5" id="KW-0489">Methyltransferase</keyword>
<dbReference type="CDD" id="cd02440">
    <property type="entry name" value="AdoMet_MTases"/>
    <property type="match status" value="1"/>
</dbReference>
<feature type="domain" description="Methyltransferase small" evidence="4">
    <location>
        <begin position="61"/>
        <end position="206"/>
    </location>
</feature>
<organism evidence="5 6">
    <name type="scientific">Noviherbaspirillum saxi</name>
    <dbReference type="NCBI Taxonomy" id="2320863"/>
    <lineage>
        <taxon>Bacteria</taxon>
        <taxon>Pseudomonadati</taxon>
        <taxon>Pseudomonadota</taxon>
        <taxon>Betaproteobacteria</taxon>
        <taxon>Burkholderiales</taxon>
        <taxon>Oxalobacteraceae</taxon>
        <taxon>Noviherbaspirillum</taxon>
    </lineage>
</organism>
<dbReference type="GO" id="GO:0008757">
    <property type="term" value="F:S-adenosylmethionine-dependent methyltransferase activity"/>
    <property type="evidence" value="ECO:0007669"/>
    <property type="project" value="InterPro"/>
</dbReference>
<evidence type="ECO:0000256" key="1">
    <source>
        <dbReference type="ARBA" id="ARBA00022603"/>
    </source>
</evidence>
<evidence type="ECO:0000313" key="5">
    <source>
        <dbReference type="EMBL" id="RJF99292.1"/>
    </source>
</evidence>
<keyword evidence="2 5" id="KW-0808">Transferase</keyword>
<protein>
    <submittedName>
        <fullName evidence="5">Methyltransferase domain-containing protein</fullName>
    </submittedName>
</protein>
<comment type="caution">
    <text evidence="5">The sequence shown here is derived from an EMBL/GenBank/DDBJ whole genome shotgun (WGS) entry which is preliminary data.</text>
</comment>
<dbReference type="InterPro" id="IPR007848">
    <property type="entry name" value="Small_mtfrase_dom"/>
</dbReference>